<name>X1BEP4_9ZZZZ</name>
<sequence length="50" mass="5715">MPEVNLKVNEKEIPLKDFMEGMLTNLLLGYLKSTKGVPENIENIKIDIKI</sequence>
<comment type="caution">
    <text evidence="1">The sequence shown here is derived from an EMBL/GenBank/DDBJ whole genome shotgun (WGS) entry which is preliminary data.</text>
</comment>
<accession>X1BEP4</accession>
<organism evidence="1">
    <name type="scientific">marine sediment metagenome</name>
    <dbReference type="NCBI Taxonomy" id="412755"/>
    <lineage>
        <taxon>unclassified sequences</taxon>
        <taxon>metagenomes</taxon>
        <taxon>ecological metagenomes</taxon>
    </lineage>
</organism>
<evidence type="ECO:0000313" key="1">
    <source>
        <dbReference type="EMBL" id="GAG94424.1"/>
    </source>
</evidence>
<proteinExistence type="predicted"/>
<gene>
    <name evidence="1" type="ORF">S01H4_46859</name>
</gene>
<dbReference type="EMBL" id="BART01026233">
    <property type="protein sequence ID" value="GAG94424.1"/>
    <property type="molecule type" value="Genomic_DNA"/>
</dbReference>
<dbReference type="AlphaFoldDB" id="X1BEP4"/>
<protein>
    <submittedName>
        <fullName evidence="1">Uncharacterized protein</fullName>
    </submittedName>
</protein>
<reference evidence="1" key="1">
    <citation type="journal article" date="2014" name="Front. Microbiol.">
        <title>High frequency of phylogenetically diverse reductive dehalogenase-homologous genes in deep subseafloor sedimentary metagenomes.</title>
        <authorList>
            <person name="Kawai M."/>
            <person name="Futagami T."/>
            <person name="Toyoda A."/>
            <person name="Takaki Y."/>
            <person name="Nishi S."/>
            <person name="Hori S."/>
            <person name="Arai W."/>
            <person name="Tsubouchi T."/>
            <person name="Morono Y."/>
            <person name="Uchiyama I."/>
            <person name="Ito T."/>
            <person name="Fujiyama A."/>
            <person name="Inagaki F."/>
            <person name="Takami H."/>
        </authorList>
    </citation>
    <scope>NUCLEOTIDE SEQUENCE</scope>
    <source>
        <strain evidence="1">Expedition CK06-06</strain>
    </source>
</reference>